<proteinExistence type="predicted"/>
<dbReference type="EMBL" id="JANFYS010000020">
    <property type="protein sequence ID" value="MCQ4770823.1"/>
    <property type="molecule type" value="Genomic_DNA"/>
</dbReference>
<evidence type="ECO:0000313" key="5">
    <source>
        <dbReference type="EMBL" id="MCQ4770823.1"/>
    </source>
</evidence>
<dbReference type="InterPro" id="IPR036390">
    <property type="entry name" value="WH_DNA-bd_sf"/>
</dbReference>
<evidence type="ECO:0000256" key="2">
    <source>
        <dbReference type="ARBA" id="ARBA00023125"/>
    </source>
</evidence>
<dbReference type="PANTHER" id="PTHR42756">
    <property type="entry name" value="TRANSCRIPTIONAL REGULATOR, MARR"/>
    <property type="match status" value="1"/>
</dbReference>
<dbReference type="GO" id="GO:0003677">
    <property type="term" value="F:DNA binding"/>
    <property type="evidence" value="ECO:0007669"/>
    <property type="project" value="UniProtKB-KW"/>
</dbReference>
<keyword evidence="3" id="KW-0804">Transcription</keyword>
<protein>
    <submittedName>
        <fullName evidence="5">MarR family transcriptional regulator</fullName>
    </submittedName>
</protein>
<keyword evidence="2" id="KW-0238">DNA-binding</keyword>
<dbReference type="PROSITE" id="PS50995">
    <property type="entry name" value="HTH_MARR_2"/>
    <property type="match status" value="1"/>
</dbReference>
<keyword evidence="1" id="KW-0805">Transcription regulation</keyword>
<dbReference type="PRINTS" id="PR00598">
    <property type="entry name" value="HTHMARR"/>
</dbReference>
<dbReference type="InterPro" id="IPR000835">
    <property type="entry name" value="HTH_MarR-typ"/>
</dbReference>
<dbReference type="Pfam" id="PF01047">
    <property type="entry name" value="MarR"/>
    <property type="match status" value="1"/>
</dbReference>
<dbReference type="Proteomes" id="UP001204562">
    <property type="component" value="Unassembled WGS sequence"/>
</dbReference>
<dbReference type="InterPro" id="IPR023187">
    <property type="entry name" value="Tscrpt_reg_MarR-type_CS"/>
</dbReference>
<accession>A0AAW5JLW3</accession>
<reference evidence="5" key="1">
    <citation type="submission" date="2022-06" db="EMBL/GenBank/DDBJ databases">
        <title>Isolation of gut microbiota from human fecal samples.</title>
        <authorList>
            <person name="Pamer E.G."/>
            <person name="Barat B."/>
            <person name="Waligurski E."/>
            <person name="Medina S."/>
            <person name="Paddock L."/>
            <person name="Mostad J."/>
        </authorList>
    </citation>
    <scope>NUCLEOTIDE SEQUENCE</scope>
    <source>
        <strain evidence="5">DFI.9.91</strain>
    </source>
</reference>
<dbReference type="SMART" id="SM00347">
    <property type="entry name" value="HTH_MARR"/>
    <property type="match status" value="1"/>
</dbReference>
<comment type="caution">
    <text evidence="5">The sequence shown here is derived from an EMBL/GenBank/DDBJ whole genome shotgun (WGS) entry which is preliminary data.</text>
</comment>
<evidence type="ECO:0000256" key="3">
    <source>
        <dbReference type="ARBA" id="ARBA00023163"/>
    </source>
</evidence>
<evidence type="ECO:0000259" key="4">
    <source>
        <dbReference type="PROSITE" id="PS50995"/>
    </source>
</evidence>
<dbReference type="GO" id="GO:0003700">
    <property type="term" value="F:DNA-binding transcription factor activity"/>
    <property type="evidence" value="ECO:0007669"/>
    <property type="project" value="InterPro"/>
</dbReference>
<feature type="domain" description="HTH marR-type" evidence="4">
    <location>
        <begin position="1"/>
        <end position="136"/>
    </location>
</feature>
<gene>
    <name evidence="5" type="ORF">NE579_10150</name>
</gene>
<organism evidence="5 6">
    <name type="scientific">Intestinimonas massiliensis</name>
    <name type="common">ex Afouda et al. 2020</name>
    <dbReference type="NCBI Taxonomy" id="1673721"/>
    <lineage>
        <taxon>Bacteria</taxon>
        <taxon>Bacillati</taxon>
        <taxon>Bacillota</taxon>
        <taxon>Clostridia</taxon>
        <taxon>Eubacteriales</taxon>
        <taxon>Intestinimonas</taxon>
    </lineage>
</organism>
<evidence type="ECO:0000256" key="1">
    <source>
        <dbReference type="ARBA" id="ARBA00023015"/>
    </source>
</evidence>
<dbReference type="RefSeq" id="WP_256304171.1">
    <property type="nucleotide sequence ID" value="NZ_JANFYS010000020.1"/>
</dbReference>
<name>A0AAW5JLW3_9FIRM</name>
<sequence length="151" mass="17812">MKKTYYLGRHASILYRQANRFYDRELAPYCIGCGQQFFLLRIFEHQGINVLDLARLGQFDKGTATRAVQKLEEEGYIRSEPDPLDRRMRRLYTTPTAEPIVEKVFAARERWNRILTRGMCQEEIEQADKLLAHMAENALNYIRQEGLDREP</sequence>
<dbReference type="Gene3D" id="1.10.10.10">
    <property type="entry name" value="Winged helix-like DNA-binding domain superfamily/Winged helix DNA-binding domain"/>
    <property type="match status" value="1"/>
</dbReference>
<evidence type="ECO:0000313" key="6">
    <source>
        <dbReference type="Proteomes" id="UP001204562"/>
    </source>
</evidence>
<dbReference type="SUPFAM" id="SSF46785">
    <property type="entry name" value="Winged helix' DNA-binding domain"/>
    <property type="match status" value="1"/>
</dbReference>
<dbReference type="PANTHER" id="PTHR42756:SF1">
    <property type="entry name" value="TRANSCRIPTIONAL REPRESSOR OF EMRAB OPERON"/>
    <property type="match status" value="1"/>
</dbReference>
<dbReference type="AlphaFoldDB" id="A0AAW5JLW3"/>
<dbReference type="InterPro" id="IPR036388">
    <property type="entry name" value="WH-like_DNA-bd_sf"/>
</dbReference>
<dbReference type="PROSITE" id="PS01117">
    <property type="entry name" value="HTH_MARR_1"/>
    <property type="match status" value="1"/>
</dbReference>